<dbReference type="EMBL" id="WHOD01000005">
    <property type="protein sequence ID" value="NOU91950.1"/>
    <property type="molecule type" value="Genomic_DNA"/>
</dbReference>
<protein>
    <submittedName>
        <fullName evidence="6">TetR family transcriptional regulator</fullName>
    </submittedName>
</protein>
<evidence type="ECO:0000259" key="5">
    <source>
        <dbReference type="PROSITE" id="PS50977"/>
    </source>
</evidence>
<dbReference type="InterPro" id="IPR050109">
    <property type="entry name" value="HTH-type_TetR-like_transc_reg"/>
</dbReference>
<gene>
    <name evidence="6" type="ORF">GC093_01690</name>
</gene>
<dbReference type="PANTHER" id="PTHR30055">
    <property type="entry name" value="HTH-TYPE TRANSCRIPTIONAL REGULATOR RUTR"/>
    <property type="match status" value="1"/>
</dbReference>
<dbReference type="Pfam" id="PF17922">
    <property type="entry name" value="TetR_C_17"/>
    <property type="match status" value="1"/>
</dbReference>
<dbReference type="GO" id="GO:0000976">
    <property type="term" value="F:transcription cis-regulatory region binding"/>
    <property type="evidence" value="ECO:0007669"/>
    <property type="project" value="TreeGrafter"/>
</dbReference>
<keyword evidence="7" id="KW-1185">Reference proteome</keyword>
<comment type="caution">
    <text evidence="6">The sequence shown here is derived from an EMBL/GenBank/DDBJ whole genome shotgun (WGS) entry which is preliminary data.</text>
</comment>
<sequence>MEKNHMSPKVSQKYKDEKRKEIIEAAKRVFRQKGYDLASVDEIVEEVKMSKGGVYHYFSGKEAIFEAILAERAGNFDLFEFKEGMSVWTVIKGALSQIRVDLKETRESFMPVVFEYFMRSYRDTAREKALRMQYEEGLQVWNAVIERGTMEGEFRPLLPTKSIARTIISFVDGMTCDAMQMDSDQLDIDSQMEAIIFYLRNALQIKEEELT</sequence>
<dbReference type="Gene3D" id="1.10.357.10">
    <property type="entry name" value="Tetracycline Repressor, domain 2"/>
    <property type="match status" value="1"/>
</dbReference>
<evidence type="ECO:0000313" key="6">
    <source>
        <dbReference type="EMBL" id="NOU91950.1"/>
    </source>
</evidence>
<dbReference type="InterPro" id="IPR009057">
    <property type="entry name" value="Homeodomain-like_sf"/>
</dbReference>
<evidence type="ECO:0000256" key="2">
    <source>
        <dbReference type="ARBA" id="ARBA00023125"/>
    </source>
</evidence>
<evidence type="ECO:0000256" key="4">
    <source>
        <dbReference type="PROSITE-ProRule" id="PRU00335"/>
    </source>
</evidence>
<dbReference type="PANTHER" id="PTHR30055:SF211">
    <property type="entry name" value="TRANSCRIPTIONAL REGULATOR, TETR FAMILY"/>
    <property type="match status" value="1"/>
</dbReference>
<organism evidence="6 7">
    <name type="scientific">Paenibacillus foliorum</name>
    <dbReference type="NCBI Taxonomy" id="2654974"/>
    <lineage>
        <taxon>Bacteria</taxon>
        <taxon>Bacillati</taxon>
        <taxon>Bacillota</taxon>
        <taxon>Bacilli</taxon>
        <taxon>Bacillales</taxon>
        <taxon>Paenibacillaceae</taxon>
        <taxon>Paenibacillus</taxon>
    </lineage>
</organism>
<evidence type="ECO:0000256" key="3">
    <source>
        <dbReference type="ARBA" id="ARBA00023163"/>
    </source>
</evidence>
<proteinExistence type="predicted"/>
<dbReference type="Pfam" id="PF00440">
    <property type="entry name" value="TetR_N"/>
    <property type="match status" value="1"/>
</dbReference>
<accession>A0A972GSH9</accession>
<keyword evidence="2 4" id="KW-0238">DNA-binding</keyword>
<dbReference type="InterPro" id="IPR041612">
    <property type="entry name" value="YfiR_C"/>
</dbReference>
<name>A0A972GSH9_9BACL</name>
<keyword evidence="1" id="KW-0805">Transcription regulation</keyword>
<feature type="domain" description="HTH tetR-type" evidence="5">
    <location>
        <begin position="16"/>
        <end position="76"/>
    </location>
</feature>
<dbReference type="InterPro" id="IPR036271">
    <property type="entry name" value="Tet_transcr_reg_TetR-rel_C_sf"/>
</dbReference>
<dbReference type="Proteomes" id="UP000641588">
    <property type="component" value="Unassembled WGS sequence"/>
</dbReference>
<dbReference type="GO" id="GO:0045892">
    <property type="term" value="P:negative regulation of DNA-templated transcription"/>
    <property type="evidence" value="ECO:0007669"/>
    <property type="project" value="UniProtKB-ARBA"/>
</dbReference>
<dbReference type="SUPFAM" id="SSF48498">
    <property type="entry name" value="Tetracyclin repressor-like, C-terminal domain"/>
    <property type="match status" value="1"/>
</dbReference>
<dbReference type="Gene3D" id="1.10.10.60">
    <property type="entry name" value="Homeodomain-like"/>
    <property type="match status" value="1"/>
</dbReference>
<dbReference type="PROSITE" id="PS50977">
    <property type="entry name" value="HTH_TETR_2"/>
    <property type="match status" value="1"/>
</dbReference>
<dbReference type="FunFam" id="1.10.10.60:FF:000141">
    <property type="entry name" value="TetR family transcriptional regulator"/>
    <property type="match status" value="1"/>
</dbReference>
<dbReference type="PRINTS" id="PR00455">
    <property type="entry name" value="HTHTETR"/>
</dbReference>
<evidence type="ECO:0000256" key="1">
    <source>
        <dbReference type="ARBA" id="ARBA00023015"/>
    </source>
</evidence>
<feature type="DNA-binding region" description="H-T-H motif" evidence="4">
    <location>
        <begin position="39"/>
        <end position="58"/>
    </location>
</feature>
<dbReference type="AlphaFoldDB" id="A0A972GSH9"/>
<dbReference type="SUPFAM" id="SSF46689">
    <property type="entry name" value="Homeodomain-like"/>
    <property type="match status" value="1"/>
</dbReference>
<evidence type="ECO:0000313" key="7">
    <source>
        <dbReference type="Proteomes" id="UP000641588"/>
    </source>
</evidence>
<keyword evidence="3" id="KW-0804">Transcription</keyword>
<dbReference type="GO" id="GO:0003700">
    <property type="term" value="F:DNA-binding transcription factor activity"/>
    <property type="evidence" value="ECO:0007669"/>
    <property type="project" value="TreeGrafter"/>
</dbReference>
<dbReference type="InterPro" id="IPR001647">
    <property type="entry name" value="HTH_TetR"/>
</dbReference>
<reference evidence="6" key="1">
    <citation type="submission" date="2019-10" db="EMBL/GenBank/DDBJ databases">
        <title>Description of Paenibacillus glebae sp. nov.</title>
        <authorList>
            <person name="Carlier A."/>
            <person name="Qi S."/>
        </authorList>
    </citation>
    <scope>NUCLEOTIDE SEQUENCE</scope>
    <source>
        <strain evidence="6">LMG 31456</strain>
    </source>
</reference>